<dbReference type="PANTHER" id="PTHR43409:SF7">
    <property type="entry name" value="BLL1977 PROTEIN"/>
    <property type="match status" value="1"/>
</dbReference>
<dbReference type="InterPro" id="IPR007197">
    <property type="entry name" value="rSAM"/>
</dbReference>
<organism evidence="8">
    <name type="scientific">viral metagenome</name>
    <dbReference type="NCBI Taxonomy" id="1070528"/>
    <lineage>
        <taxon>unclassified sequences</taxon>
        <taxon>metagenomes</taxon>
        <taxon>organismal metagenomes</taxon>
    </lineage>
</organism>
<dbReference type="SUPFAM" id="SSF102114">
    <property type="entry name" value="Radical SAM enzymes"/>
    <property type="match status" value="1"/>
</dbReference>
<dbReference type="SFLD" id="SFLDG01082">
    <property type="entry name" value="B12-binding_domain_containing"/>
    <property type="match status" value="1"/>
</dbReference>
<dbReference type="Gene3D" id="3.80.30.20">
    <property type="entry name" value="tm_1862 like domain"/>
    <property type="match status" value="1"/>
</dbReference>
<dbReference type="SFLD" id="SFLDS00029">
    <property type="entry name" value="Radical_SAM"/>
    <property type="match status" value="1"/>
</dbReference>
<dbReference type="EMBL" id="MT143667">
    <property type="protein sequence ID" value="QJA99784.1"/>
    <property type="molecule type" value="Genomic_DNA"/>
</dbReference>
<evidence type="ECO:0000256" key="4">
    <source>
        <dbReference type="ARBA" id="ARBA00023004"/>
    </source>
</evidence>
<name>A0A6M3MEY0_9ZZZZ</name>
<keyword evidence="5" id="KW-0411">Iron-sulfur</keyword>
<accession>A0A6M3MEY0</accession>
<dbReference type="GO" id="GO:0046872">
    <property type="term" value="F:metal ion binding"/>
    <property type="evidence" value="ECO:0007669"/>
    <property type="project" value="UniProtKB-KW"/>
</dbReference>
<dbReference type="InterPro" id="IPR051198">
    <property type="entry name" value="BchE-like"/>
</dbReference>
<reference evidence="8" key="1">
    <citation type="submission" date="2020-03" db="EMBL/GenBank/DDBJ databases">
        <title>The deep terrestrial virosphere.</title>
        <authorList>
            <person name="Holmfeldt K."/>
            <person name="Nilsson E."/>
            <person name="Simone D."/>
            <person name="Lopez-Fernandez M."/>
            <person name="Wu X."/>
            <person name="de Brujin I."/>
            <person name="Lundin D."/>
            <person name="Andersson A."/>
            <person name="Bertilsson S."/>
            <person name="Dopson M."/>
        </authorList>
    </citation>
    <scope>NUCLEOTIDE SEQUENCE</scope>
    <source>
        <strain evidence="7">MM171A00907</strain>
        <strain evidence="8">MM171B00424</strain>
    </source>
</reference>
<sequence length="445" mass="50745">MHDFVIIDPSSPEFNRGSFLYLPYILFSALRSKGFDVVLLEKFVCENIDAIPKAKKYLVALTSYPQIDACLVLDRFLPEKPHFFGYYPLIDSYRFQKYRIPDQHIKDGIADYVLCFKDFKTILLSDCDMHLTKYSGTVYPLFTSYGCENKCKFCPVSVNCNSNRIVVPIEKVKLILDFCEIQGYKNIHFTDEDFFFDPSRAKQILKHTQGKGFNYIALGSVHTVSKFIAKFGTDIFEETGMRLIEIGLESADSVLNKAMGKGGRDRYSNLAEVAKGKVDIFWLTMTFFPGETISALRSTGLFLEQYGFKLEELYGRIQTNSTPGGLGQFYQSYIGTPENQNIGTKGISLSARPMRLIPSFVPYSFLECVISKCRKVSPEEKKWFRLYKIDMSLVSMIEDLFSSVRIGQKLDRPSIKDMYSLLLNLYPAGDIFTTLAIMARLGVIE</sequence>
<evidence type="ECO:0000256" key="3">
    <source>
        <dbReference type="ARBA" id="ARBA00022723"/>
    </source>
</evidence>
<keyword evidence="3" id="KW-0479">Metal-binding</keyword>
<comment type="cofactor">
    <cofactor evidence="1">
        <name>[4Fe-4S] cluster</name>
        <dbReference type="ChEBI" id="CHEBI:49883"/>
    </cofactor>
</comment>
<dbReference type="EMBL" id="MT143876">
    <property type="protein sequence ID" value="QJB04223.1"/>
    <property type="molecule type" value="Genomic_DNA"/>
</dbReference>
<evidence type="ECO:0000259" key="6">
    <source>
        <dbReference type="Pfam" id="PF04055"/>
    </source>
</evidence>
<dbReference type="GO" id="GO:0003824">
    <property type="term" value="F:catalytic activity"/>
    <property type="evidence" value="ECO:0007669"/>
    <property type="project" value="InterPro"/>
</dbReference>
<dbReference type="GO" id="GO:0051536">
    <property type="term" value="F:iron-sulfur cluster binding"/>
    <property type="evidence" value="ECO:0007669"/>
    <property type="project" value="UniProtKB-KW"/>
</dbReference>
<gene>
    <name evidence="7" type="ORF">MM171A00907_0008</name>
    <name evidence="8" type="ORF">MM171B00424_0008</name>
</gene>
<keyword evidence="4" id="KW-0408">Iron</keyword>
<feature type="domain" description="Radical SAM core" evidence="6">
    <location>
        <begin position="143"/>
        <end position="298"/>
    </location>
</feature>
<evidence type="ECO:0000256" key="5">
    <source>
        <dbReference type="ARBA" id="ARBA00023014"/>
    </source>
</evidence>
<dbReference type="AlphaFoldDB" id="A0A6M3MEY0"/>
<dbReference type="InterPro" id="IPR058240">
    <property type="entry name" value="rSAM_sf"/>
</dbReference>
<evidence type="ECO:0000313" key="8">
    <source>
        <dbReference type="EMBL" id="QJB04223.1"/>
    </source>
</evidence>
<evidence type="ECO:0000256" key="1">
    <source>
        <dbReference type="ARBA" id="ARBA00001966"/>
    </source>
</evidence>
<dbReference type="Pfam" id="PF04055">
    <property type="entry name" value="Radical_SAM"/>
    <property type="match status" value="1"/>
</dbReference>
<protein>
    <submittedName>
        <fullName evidence="8">Putative radical SAM superfamily protein</fullName>
    </submittedName>
</protein>
<dbReference type="PANTHER" id="PTHR43409">
    <property type="entry name" value="ANAEROBIC MAGNESIUM-PROTOPORPHYRIN IX MONOMETHYL ESTER CYCLASE-RELATED"/>
    <property type="match status" value="1"/>
</dbReference>
<proteinExistence type="predicted"/>
<keyword evidence="2" id="KW-0949">S-adenosyl-L-methionine</keyword>
<evidence type="ECO:0000313" key="7">
    <source>
        <dbReference type="EMBL" id="QJA99784.1"/>
    </source>
</evidence>
<evidence type="ECO:0000256" key="2">
    <source>
        <dbReference type="ARBA" id="ARBA00022691"/>
    </source>
</evidence>
<dbReference type="InterPro" id="IPR023404">
    <property type="entry name" value="rSAM_horseshoe"/>
</dbReference>
<dbReference type="GO" id="GO:0005829">
    <property type="term" value="C:cytosol"/>
    <property type="evidence" value="ECO:0007669"/>
    <property type="project" value="TreeGrafter"/>
</dbReference>